<comment type="caution">
    <text evidence="2">The sequence shown here is derived from an EMBL/GenBank/DDBJ whole genome shotgun (WGS) entry which is preliminary data.</text>
</comment>
<reference evidence="2" key="2">
    <citation type="submission" date="2021-08" db="EMBL/GenBank/DDBJ databases">
        <authorList>
            <person name="Tani A."/>
            <person name="Ola A."/>
            <person name="Ogura Y."/>
            <person name="Katsura K."/>
            <person name="Hayashi T."/>
        </authorList>
    </citation>
    <scope>NUCLEOTIDE SEQUENCE</scope>
    <source>
        <strain evidence="2">DSM 23674</strain>
    </source>
</reference>
<keyword evidence="3" id="KW-1185">Reference proteome</keyword>
<dbReference type="EMBL" id="BPRA01000002">
    <property type="protein sequence ID" value="GJE54161.1"/>
    <property type="molecule type" value="Genomic_DNA"/>
</dbReference>
<evidence type="ECO:0008006" key="4">
    <source>
        <dbReference type="Google" id="ProtNLM"/>
    </source>
</evidence>
<proteinExistence type="predicted"/>
<feature type="transmembrane region" description="Helical" evidence="1">
    <location>
        <begin position="205"/>
        <end position="223"/>
    </location>
</feature>
<evidence type="ECO:0000256" key="1">
    <source>
        <dbReference type="SAM" id="Phobius"/>
    </source>
</evidence>
<organism evidence="2 3">
    <name type="scientific">Methylobacterium thuringiense</name>
    <dbReference type="NCBI Taxonomy" id="1003091"/>
    <lineage>
        <taxon>Bacteria</taxon>
        <taxon>Pseudomonadati</taxon>
        <taxon>Pseudomonadota</taxon>
        <taxon>Alphaproteobacteria</taxon>
        <taxon>Hyphomicrobiales</taxon>
        <taxon>Methylobacteriaceae</taxon>
        <taxon>Methylobacterium</taxon>
    </lineage>
</organism>
<name>A0ABQ4TGL1_9HYPH</name>
<keyword evidence="1" id="KW-1133">Transmembrane helix</keyword>
<accession>A0ABQ4TGL1</accession>
<reference evidence="2" key="1">
    <citation type="journal article" date="2021" name="Front. Microbiol.">
        <title>Comprehensive Comparative Genomics and Phenotyping of Methylobacterium Species.</title>
        <authorList>
            <person name="Alessa O."/>
            <person name="Ogura Y."/>
            <person name="Fujitani Y."/>
            <person name="Takami H."/>
            <person name="Hayashi T."/>
            <person name="Sahin N."/>
            <person name="Tani A."/>
        </authorList>
    </citation>
    <scope>NUCLEOTIDE SEQUENCE</scope>
    <source>
        <strain evidence="2">DSM 23674</strain>
    </source>
</reference>
<feature type="transmembrane region" description="Helical" evidence="1">
    <location>
        <begin position="52"/>
        <end position="70"/>
    </location>
</feature>
<protein>
    <recommendedName>
        <fullName evidence="4">DUF2306 domain-containing protein</fullName>
    </recommendedName>
</protein>
<keyword evidence="1" id="KW-0472">Membrane</keyword>
<dbReference type="Proteomes" id="UP001055101">
    <property type="component" value="Unassembled WGS sequence"/>
</dbReference>
<gene>
    <name evidence="2" type="ORF">EKPJFOCH_0634</name>
</gene>
<feature type="transmembrane region" description="Helical" evidence="1">
    <location>
        <begin position="82"/>
        <end position="104"/>
    </location>
</feature>
<evidence type="ECO:0000313" key="3">
    <source>
        <dbReference type="Proteomes" id="UP001055101"/>
    </source>
</evidence>
<evidence type="ECO:0000313" key="2">
    <source>
        <dbReference type="EMBL" id="GJE54161.1"/>
    </source>
</evidence>
<sequence>MSTSAILVAAAPLAAALAALIAAFITGFDQSTHVPAEVGTRFYGFFLDHYPLFAFAIVYALVRVVAVAIAPGPSATLRRAVGALVGLGLVLALSLHPTFGGLVLRGGFMTGGMAFLNQVPMTAAYGLGAAVAASALGSAMGLGVVIAGQPARERSSRMRRFGRSLGSLFFRFLALWYALAVLGFARTIGLGPWPRRPLDTADTVLVAACLVVAFLPHVLISALRADRSATAAG</sequence>
<keyword evidence="1" id="KW-0812">Transmembrane</keyword>
<feature type="transmembrane region" description="Helical" evidence="1">
    <location>
        <begin position="124"/>
        <end position="147"/>
    </location>
</feature>
<dbReference type="RefSeq" id="WP_238230646.1">
    <property type="nucleotide sequence ID" value="NZ_BPRA01000002.1"/>
</dbReference>
<feature type="transmembrane region" description="Helical" evidence="1">
    <location>
        <begin position="168"/>
        <end position="185"/>
    </location>
</feature>